<gene>
    <name evidence="2" type="ORF">J2Z81_002109</name>
</gene>
<reference evidence="2 3" key="1">
    <citation type="submission" date="2021-03" db="EMBL/GenBank/DDBJ databases">
        <title>Genomic Encyclopedia of Type Strains, Phase IV (KMG-IV): sequencing the most valuable type-strain genomes for metagenomic binning, comparative biology and taxonomic classification.</title>
        <authorList>
            <person name="Goeker M."/>
        </authorList>
    </citation>
    <scope>NUCLEOTIDE SEQUENCE [LARGE SCALE GENOMIC DNA]</scope>
    <source>
        <strain evidence="2 3">DSM 25790</strain>
    </source>
</reference>
<keyword evidence="3" id="KW-1185">Reference proteome</keyword>
<comment type="caution">
    <text evidence="2">The sequence shown here is derived from an EMBL/GenBank/DDBJ whole genome shotgun (WGS) entry which is preliminary data.</text>
</comment>
<dbReference type="Proteomes" id="UP001519294">
    <property type="component" value="Unassembled WGS sequence"/>
</dbReference>
<feature type="domain" description="Na+-translocating membrane potential-generating system MpsC" evidence="1">
    <location>
        <begin position="20"/>
        <end position="115"/>
    </location>
</feature>
<dbReference type="EMBL" id="JAGIKX010000020">
    <property type="protein sequence ID" value="MBP2258138.1"/>
    <property type="molecule type" value="Genomic_DNA"/>
</dbReference>
<evidence type="ECO:0000259" key="1">
    <source>
        <dbReference type="Pfam" id="PF10057"/>
    </source>
</evidence>
<evidence type="ECO:0000313" key="2">
    <source>
        <dbReference type="EMBL" id="MBP2258138.1"/>
    </source>
</evidence>
<evidence type="ECO:0000313" key="3">
    <source>
        <dbReference type="Proteomes" id="UP001519294"/>
    </source>
</evidence>
<dbReference type="InterPro" id="IPR018745">
    <property type="entry name" value="MpsC"/>
</dbReference>
<sequence>MLRTSKQKNAIDKREVIRIYNQINQEIYDTGISQQKIEISENSLMIFAVHKRVEALKILRDNYPELVSYGNTALFTEFKAKLKENIEDLTGMNIMSILMDYDAATQHSCDIIYFDKNIQNK</sequence>
<name>A0ABS4S9F6_9BACI</name>
<organism evidence="2 3">
    <name type="scientific">Virgibacillus alimentarius</name>
    <dbReference type="NCBI Taxonomy" id="698769"/>
    <lineage>
        <taxon>Bacteria</taxon>
        <taxon>Bacillati</taxon>
        <taxon>Bacillota</taxon>
        <taxon>Bacilli</taxon>
        <taxon>Bacillales</taxon>
        <taxon>Bacillaceae</taxon>
        <taxon>Virgibacillus</taxon>
    </lineage>
</organism>
<dbReference type="Pfam" id="PF10057">
    <property type="entry name" value="MpsC"/>
    <property type="match status" value="1"/>
</dbReference>
<accession>A0ABS4S9F6</accession>
<dbReference type="RefSeq" id="WP_226371303.1">
    <property type="nucleotide sequence ID" value="NZ_JAGIKX010000020.1"/>
</dbReference>
<proteinExistence type="predicted"/>
<protein>
    <submittedName>
        <fullName evidence="2">Uncharacterized protein YbcI</fullName>
    </submittedName>
</protein>